<dbReference type="Proteomes" id="UP000007800">
    <property type="component" value="Unassembled WGS sequence"/>
</dbReference>
<name>C5KIF3_PERM5</name>
<keyword evidence="3" id="KW-1185">Reference proteome</keyword>
<dbReference type="GeneID" id="9060421"/>
<dbReference type="InParanoid" id="C5KIF3"/>
<evidence type="ECO:0000313" key="3">
    <source>
        <dbReference type="Proteomes" id="UP000007800"/>
    </source>
</evidence>
<sequence>MSSGLARILRPFLNHWLGGFGDDGVSNEENLLHSLADKLASGDLSAVNTMVHYSPQEAGGSPQIVQITAVNRKKKTATVRRFENGDFTIIRDVQFMKLSPIDSYTHEHAYFAALAVLLGYADQLKEEEEMKHMQQDDSDATKAHRCTTGCISKRG</sequence>
<feature type="region of interest" description="Disordered" evidence="1">
    <location>
        <begin position="130"/>
        <end position="155"/>
    </location>
</feature>
<gene>
    <name evidence="2" type="ORF">Pmar_PMAR021517</name>
</gene>
<evidence type="ECO:0000256" key="1">
    <source>
        <dbReference type="SAM" id="MobiDB-lite"/>
    </source>
</evidence>
<proteinExistence type="predicted"/>
<evidence type="ECO:0000313" key="2">
    <source>
        <dbReference type="EMBL" id="EER15740.1"/>
    </source>
</evidence>
<accession>C5KIF3</accession>
<organism evidence="3">
    <name type="scientific">Perkinsus marinus (strain ATCC 50983 / TXsc)</name>
    <dbReference type="NCBI Taxonomy" id="423536"/>
    <lineage>
        <taxon>Eukaryota</taxon>
        <taxon>Sar</taxon>
        <taxon>Alveolata</taxon>
        <taxon>Perkinsozoa</taxon>
        <taxon>Perkinsea</taxon>
        <taxon>Perkinsida</taxon>
        <taxon>Perkinsidae</taxon>
        <taxon>Perkinsus</taxon>
    </lineage>
</organism>
<dbReference type="EMBL" id="GG673171">
    <property type="protein sequence ID" value="EER15740.1"/>
    <property type="molecule type" value="Genomic_DNA"/>
</dbReference>
<feature type="compositionally biased region" description="Basic and acidic residues" evidence="1">
    <location>
        <begin position="130"/>
        <end position="142"/>
    </location>
</feature>
<protein>
    <submittedName>
        <fullName evidence="2">Uncharacterized protein</fullName>
    </submittedName>
</protein>
<reference evidence="2 3" key="1">
    <citation type="submission" date="2008-07" db="EMBL/GenBank/DDBJ databases">
        <authorList>
            <person name="El-Sayed N."/>
            <person name="Caler E."/>
            <person name="Inman J."/>
            <person name="Amedeo P."/>
            <person name="Hass B."/>
            <person name="Wortman J."/>
        </authorList>
    </citation>
    <scope>NUCLEOTIDE SEQUENCE [LARGE SCALE GENOMIC DNA]</scope>
    <source>
        <strain evidence="3">ATCC 50983 / TXsc</strain>
    </source>
</reference>
<dbReference type="RefSeq" id="XP_002783944.1">
    <property type="nucleotide sequence ID" value="XM_002783898.1"/>
</dbReference>
<dbReference type="AlphaFoldDB" id="C5KIF3"/>